<keyword evidence="4" id="KW-1185">Reference proteome</keyword>
<evidence type="ECO:0000313" key="4">
    <source>
        <dbReference type="Proteomes" id="UP000444174"/>
    </source>
</evidence>
<dbReference type="InterPro" id="IPR025286">
    <property type="entry name" value="MOFRL_assoc_dom"/>
</dbReference>
<dbReference type="SUPFAM" id="SSF82544">
    <property type="entry name" value="GckA/TtuD-like"/>
    <property type="match status" value="1"/>
</dbReference>
<dbReference type="EMBL" id="WIBF01000004">
    <property type="protein sequence ID" value="MQQ08607.1"/>
    <property type="molecule type" value="Genomic_DNA"/>
</dbReference>
<evidence type="ECO:0000313" key="3">
    <source>
        <dbReference type="EMBL" id="MQQ08607.1"/>
    </source>
</evidence>
<dbReference type="PANTHER" id="PTHR12227:SF0">
    <property type="entry name" value="GLYCERATE KINASE"/>
    <property type="match status" value="1"/>
</dbReference>
<dbReference type="InterPro" id="IPR007835">
    <property type="entry name" value="MOFRL"/>
</dbReference>
<dbReference type="GO" id="GO:0008887">
    <property type="term" value="F:glycerate kinase activity"/>
    <property type="evidence" value="ECO:0007669"/>
    <property type="project" value="InterPro"/>
</dbReference>
<dbReference type="RefSeq" id="WP_153215541.1">
    <property type="nucleotide sequence ID" value="NZ_WIBF01000004.1"/>
</dbReference>
<gene>
    <name evidence="3" type="ORF">GFB49_09105</name>
</gene>
<accession>A0A843YIP2</accession>
<dbReference type="GO" id="GO:0005737">
    <property type="term" value="C:cytoplasm"/>
    <property type="evidence" value="ECO:0007669"/>
    <property type="project" value="TreeGrafter"/>
</dbReference>
<dbReference type="Gene3D" id="3.40.50.10180">
    <property type="entry name" value="Glycerate kinase, MOFRL-like N-terminal domain"/>
    <property type="match status" value="1"/>
</dbReference>
<dbReference type="AlphaFoldDB" id="A0A843YIP2"/>
<dbReference type="Pfam" id="PF05161">
    <property type="entry name" value="MOFRL"/>
    <property type="match status" value="1"/>
</dbReference>
<dbReference type="InterPro" id="IPR037035">
    <property type="entry name" value="GK-like_C_sf"/>
</dbReference>
<feature type="domain" description="MOFRL" evidence="1">
    <location>
        <begin position="304"/>
        <end position="411"/>
    </location>
</feature>
<protein>
    <submittedName>
        <fullName evidence="3">DUF4147 domain-containing protein</fullName>
    </submittedName>
</protein>
<feature type="domain" description="MOFRL-associated" evidence="2">
    <location>
        <begin position="8"/>
        <end position="235"/>
    </location>
</feature>
<evidence type="ECO:0000259" key="1">
    <source>
        <dbReference type="Pfam" id="PF05161"/>
    </source>
</evidence>
<dbReference type="InterPro" id="IPR038614">
    <property type="entry name" value="GK_N_sf"/>
</dbReference>
<proteinExistence type="predicted"/>
<reference evidence="3 4" key="1">
    <citation type="submission" date="2019-10" db="EMBL/GenBank/DDBJ databases">
        <title>Epibacterium sp. nov., isolated from seawater.</title>
        <authorList>
            <person name="Zhang X."/>
            <person name="Li N."/>
        </authorList>
    </citation>
    <scope>NUCLEOTIDE SEQUENCE [LARGE SCALE GENOMIC DNA]</scope>
    <source>
        <strain evidence="3 4">SM1979</strain>
    </source>
</reference>
<sequence>MKDVQEIALRLFQAGVDRADPARALRQQLMLEPLPVLPDGGRYLLVALGKAAVPMMREALAHVTEDYEALVVTNSENAKEVEGARVLIGSHPVPDQSSADAGQAILDFVGRAGAQDRVIALISGGGSALAVAPSAGISLADKAQVNQLLLGAGMDINHMNLVRQQLSDLKGGGLLRQAAPAPVYAFMLSDVIGDDLRAIASGPTVAAIADRAAAREMLEQSDLWEAVPQSVRDHLSQPTGSRRRPSAKNTLIGSNRLSLDAVAAAAQKDNWQTQVVSYGLVGDVRDAARQVIQAAQSAPSRQPVALLWGGETTVQITGSGRGGRNQELALRVAQVGADLLSGNWLFLSAGTDGRDGPTDAAGGIVNGQTWAAIAKVGYDPQALLDNNDSYTALSVAKSLVITGGTGTNVADIQIFLRLPE</sequence>
<dbReference type="PANTHER" id="PTHR12227">
    <property type="entry name" value="GLYCERATE KINASE"/>
    <property type="match status" value="1"/>
</dbReference>
<organism evidence="3 4">
    <name type="scientific">Tritonibacter litoralis</name>
    <dbReference type="NCBI Taxonomy" id="2662264"/>
    <lineage>
        <taxon>Bacteria</taxon>
        <taxon>Pseudomonadati</taxon>
        <taxon>Pseudomonadota</taxon>
        <taxon>Alphaproteobacteria</taxon>
        <taxon>Rhodobacterales</taxon>
        <taxon>Paracoccaceae</taxon>
        <taxon>Tritonibacter</taxon>
    </lineage>
</organism>
<comment type="caution">
    <text evidence="3">The sequence shown here is derived from an EMBL/GenBank/DDBJ whole genome shotgun (WGS) entry which is preliminary data.</text>
</comment>
<dbReference type="Gene3D" id="3.40.1480.10">
    <property type="entry name" value="MOFRL domain"/>
    <property type="match status" value="1"/>
</dbReference>
<name>A0A843YIP2_9RHOB</name>
<dbReference type="Pfam" id="PF13660">
    <property type="entry name" value="DUF4147"/>
    <property type="match status" value="1"/>
</dbReference>
<dbReference type="InterPro" id="IPR039760">
    <property type="entry name" value="MOFRL_protein"/>
</dbReference>
<dbReference type="Proteomes" id="UP000444174">
    <property type="component" value="Unassembled WGS sequence"/>
</dbReference>
<evidence type="ECO:0000259" key="2">
    <source>
        <dbReference type="Pfam" id="PF13660"/>
    </source>
</evidence>